<evidence type="ECO:0000256" key="2">
    <source>
        <dbReference type="SAM" id="Phobius"/>
    </source>
</evidence>
<evidence type="ECO:0000313" key="4">
    <source>
        <dbReference type="Proteomes" id="UP000530928"/>
    </source>
</evidence>
<evidence type="ECO:0000256" key="1">
    <source>
        <dbReference type="SAM" id="MobiDB-lite"/>
    </source>
</evidence>
<accession>A0A7W0CNK2</accession>
<keyword evidence="2" id="KW-0812">Transmembrane</keyword>
<reference evidence="3 4" key="1">
    <citation type="submission" date="2020-07" db="EMBL/GenBank/DDBJ databases">
        <title>Genomic Encyclopedia of Type Strains, Phase IV (KMG-IV): sequencing the most valuable type-strain genomes for metagenomic binning, comparative biology and taxonomic classification.</title>
        <authorList>
            <person name="Goeker M."/>
        </authorList>
    </citation>
    <scope>NUCLEOTIDE SEQUENCE [LARGE SCALE GENOMIC DNA]</scope>
    <source>
        <strain evidence="3 4">DSM 45533</strain>
    </source>
</reference>
<comment type="caution">
    <text evidence="3">The sequence shown here is derived from an EMBL/GenBank/DDBJ whole genome shotgun (WGS) entry which is preliminary data.</text>
</comment>
<feature type="region of interest" description="Disordered" evidence="1">
    <location>
        <begin position="226"/>
        <end position="253"/>
    </location>
</feature>
<protein>
    <submittedName>
        <fullName evidence="3">Uncharacterized protein</fullName>
    </submittedName>
</protein>
<proteinExistence type="predicted"/>
<keyword evidence="2" id="KW-1133">Transmembrane helix</keyword>
<sequence length="285" mass="29970">MSRAWPFLYGRGRERGYRLLIVPGLLTDPAALGWLARAASSGRDGERAERMPDGLAVRLAVRSEVVDGELDEFGRPLRISYGVVSETAVSLRDVDAARKLAVGVYREFLDAEESFQPRTAQSLPGVRQVPAARLAAEPPAVARAVPGVTRAVPRPGPPSRLRLVAVAGAVAVALLAFLLVRSLLAGAAEHSLPTAGTVDLDLLTGANTPGSADLTVTQSDGKIYFEPPPGAGLTQGGCRRPEGPGGRARAVPGSRFCVTTPDGTAYELRVRAITPREILAEVDGP</sequence>
<feature type="transmembrane region" description="Helical" evidence="2">
    <location>
        <begin position="163"/>
        <end position="184"/>
    </location>
</feature>
<name>A0A7W0CNK2_9ACTN</name>
<dbReference type="AlphaFoldDB" id="A0A7W0CNK2"/>
<gene>
    <name evidence="3" type="ORF">HNR30_005576</name>
</gene>
<dbReference type="EMBL" id="JACDUR010000005">
    <property type="protein sequence ID" value="MBA2894215.1"/>
    <property type="molecule type" value="Genomic_DNA"/>
</dbReference>
<keyword evidence="4" id="KW-1185">Reference proteome</keyword>
<keyword evidence="2" id="KW-0472">Membrane</keyword>
<evidence type="ECO:0000313" key="3">
    <source>
        <dbReference type="EMBL" id="MBA2894215.1"/>
    </source>
</evidence>
<dbReference type="Proteomes" id="UP000530928">
    <property type="component" value="Unassembled WGS sequence"/>
</dbReference>
<dbReference type="RefSeq" id="WP_181612929.1">
    <property type="nucleotide sequence ID" value="NZ_BAABAM010000005.1"/>
</dbReference>
<organism evidence="3 4">
    <name type="scientific">Nonomuraea soli</name>
    <dbReference type="NCBI Taxonomy" id="1032476"/>
    <lineage>
        <taxon>Bacteria</taxon>
        <taxon>Bacillati</taxon>
        <taxon>Actinomycetota</taxon>
        <taxon>Actinomycetes</taxon>
        <taxon>Streptosporangiales</taxon>
        <taxon>Streptosporangiaceae</taxon>
        <taxon>Nonomuraea</taxon>
    </lineage>
</organism>